<dbReference type="Proteomes" id="UP000051952">
    <property type="component" value="Unassembled WGS sequence"/>
</dbReference>
<sequence length="267" mass="28932">MLLNKRIDFVSKSKNLGTIGAAVCALVLLVILPTTVQKRMAAARAAAAAAAKQDSQQHAVKMSSLSGDDVFPQLEKKQRDLLHEIMGLQDQVAKLTAQVKAINESSSRKSSSLASSSPNVNSETAEDRAFSVIAVRCGLDAFRTEVSSAIEKVAHLGEETKRSFQVALTTNRRHYLVKWHGLHGVDTSDPLYTEMDAESKFEKVGNFAKKLLLFQPGSGGGVWSVVRTFGGENWLSLMTNDGHIQKPKSDAARNNADKASSNRIPVV</sequence>
<dbReference type="VEuPathDB" id="TriTrypDB:BSAL_17570"/>
<evidence type="ECO:0000313" key="4">
    <source>
        <dbReference type="Proteomes" id="UP000051952"/>
    </source>
</evidence>
<evidence type="ECO:0000256" key="1">
    <source>
        <dbReference type="SAM" id="Coils"/>
    </source>
</evidence>
<proteinExistence type="predicted"/>
<reference evidence="4" key="1">
    <citation type="submission" date="2015-09" db="EMBL/GenBank/DDBJ databases">
        <authorList>
            <consortium name="Pathogen Informatics"/>
        </authorList>
    </citation>
    <scope>NUCLEOTIDE SEQUENCE [LARGE SCALE GENOMIC DNA]</scope>
    <source>
        <strain evidence="4">Lake Konstanz</strain>
    </source>
</reference>
<feature type="compositionally biased region" description="Polar residues" evidence="2">
    <location>
        <begin position="257"/>
        <end position="267"/>
    </location>
</feature>
<evidence type="ECO:0000313" key="3">
    <source>
        <dbReference type="EMBL" id="CUG88845.1"/>
    </source>
</evidence>
<dbReference type="OrthoDB" id="10661688at2759"/>
<protein>
    <submittedName>
        <fullName evidence="3">Membrane-associated protein, putative</fullName>
    </submittedName>
</protein>
<organism evidence="3 4">
    <name type="scientific">Bodo saltans</name>
    <name type="common">Flagellated protozoan</name>
    <dbReference type="NCBI Taxonomy" id="75058"/>
    <lineage>
        <taxon>Eukaryota</taxon>
        <taxon>Discoba</taxon>
        <taxon>Euglenozoa</taxon>
        <taxon>Kinetoplastea</taxon>
        <taxon>Metakinetoplastina</taxon>
        <taxon>Eubodonida</taxon>
        <taxon>Bodonidae</taxon>
        <taxon>Bodo</taxon>
    </lineage>
</organism>
<name>A0A0S4JHX4_BODSA</name>
<dbReference type="AlphaFoldDB" id="A0A0S4JHX4"/>
<gene>
    <name evidence="3" type="ORF">BSAL_17570</name>
</gene>
<accession>A0A0S4JHX4</accession>
<evidence type="ECO:0000256" key="2">
    <source>
        <dbReference type="SAM" id="MobiDB-lite"/>
    </source>
</evidence>
<keyword evidence="1" id="KW-0175">Coiled coil</keyword>
<keyword evidence="4" id="KW-1185">Reference proteome</keyword>
<dbReference type="EMBL" id="CYKH01001678">
    <property type="protein sequence ID" value="CUG88845.1"/>
    <property type="molecule type" value="Genomic_DNA"/>
</dbReference>
<feature type="region of interest" description="Disordered" evidence="2">
    <location>
        <begin position="245"/>
        <end position="267"/>
    </location>
</feature>
<feature type="coiled-coil region" evidence="1">
    <location>
        <begin position="78"/>
        <end position="105"/>
    </location>
</feature>